<evidence type="ECO:0000313" key="3">
    <source>
        <dbReference type="Proteomes" id="UP000258309"/>
    </source>
</evidence>
<sequence>MQTRPALLYQGILLGLFINGIARWGFDPVLQTPGALRGDAQHNSKLPKILQPSIALGMNVSTISFNWLSPFPDPMDGISVLVNDVERFRSYRDDKFGSDHFEWTRNSSMAEPEYFRFAYMQATQTWDYTKAGIWHPDGSWIEMAPGPSKIKRSEGDKLELTRNVI</sequence>
<proteinExistence type="predicted"/>
<keyword evidence="1" id="KW-0812">Transmembrane</keyword>
<dbReference type="EMBL" id="NCSJ02000074">
    <property type="protein sequence ID" value="RFU31503.1"/>
    <property type="molecule type" value="Genomic_DNA"/>
</dbReference>
<evidence type="ECO:0000256" key="1">
    <source>
        <dbReference type="SAM" id="Phobius"/>
    </source>
</evidence>
<dbReference type="OrthoDB" id="441660at2759"/>
<feature type="non-terminal residue" evidence="2">
    <location>
        <position position="165"/>
    </location>
</feature>
<dbReference type="InterPro" id="IPR051957">
    <property type="entry name" value="CRISP-LCCL_domain"/>
</dbReference>
<dbReference type="OMA" id="WIEMAPG"/>
<keyword evidence="1" id="KW-0472">Membrane</keyword>
<dbReference type="PANTHER" id="PTHR31331">
    <property type="entry name" value="LCCL DOMAIN PROTEIN (AFU_ORTHOLOGUE AFUA_5G08630)"/>
    <property type="match status" value="1"/>
</dbReference>
<gene>
    <name evidence="2" type="ORF">B7463_g4803</name>
</gene>
<organism evidence="2 3">
    <name type="scientific">Scytalidium lignicola</name>
    <name type="common">Hyphomycete</name>
    <dbReference type="NCBI Taxonomy" id="5539"/>
    <lineage>
        <taxon>Eukaryota</taxon>
        <taxon>Fungi</taxon>
        <taxon>Dikarya</taxon>
        <taxon>Ascomycota</taxon>
        <taxon>Pezizomycotina</taxon>
        <taxon>Leotiomycetes</taxon>
        <taxon>Leotiomycetes incertae sedis</taxon>
        <taxon>Scytalidium</taxon>
    </lineage>
</organism>
<evidence type="ECO:0000313" key="2">
    <source>
        <dbReference type="EMBL" id="RFU31503.1"/>
    </source>
</evidence>
<keyword evidence="3" id="KW-1185">Reference proteome</keyword>
<dbReference type="Proteomes" id="UP000258309">
    <property type="component" value="Unassembled WGS sequence"/>
</dbReference>
<dbReference type="PANTHER" id="PTHR31331:SF8">
    <property type="entry name" value="LCCL DOMAIN PROTEIN (AFU_ORTHOLOGUE AFUA_5G02970)"/>
    <property type="match status" value="1"/>
</dbReference>
<accession>A0A3E2HEC3</accession>
<feature type="non-terminal residue" evidence="2">
    <location>
        <position position="1"/>
    </location>
</feature>
<reference evidence="2 3" key="1">
    <citation type="submission" date="2018-05" db="EMBL/GenBank/DDBJ databases">
        <title>Draft genome sequence of Scytalidium lignicola DSM 105466, a ubiquitous saprotrophic fungus.</title>
        <authorList>
            <person name="Buettner E."/>
            <person name="Gebauer A.M."/>
            <person name="Hofrichter M."/>
            <person name="Liers C."/>
            <person name="Kellner H."/>
        </authorList>
    </citation>
    <scope>NUCLEOTIDE SEQUENCE [LARGE SCALE GENOMIC DNA]</scope>
    <source>
        <strain evidence="2 3">DSM 105466</strain>
    </source>
</reference>
<comment type="caution">
    <text evidence="2">The sequence shown here is derived from an EMBL/GenBank/DDBJ whole genome shotgun (WGS) entry which is preliminary data.</text>
</comment>
<protein>
    <submittedName>
        <fullName evidence="2">Uncharacterized protein</fullName>
    </submittedName>
</protein>
<name>A0A3E2HEC3_SCYLI</name>
<dbReference type="AlphaFoldDB" id="A0A3E2HEC3"/>
<keyword evidence="1" id="KW-1133">Transmembrane helix</keyword>
<feature type="transmembrane region" description="Helical" evidence="1">
    <location>
        <begin position="7"/>
        <end position="26"/>
    </location>
</feature>